<organism evidence="3 4">
    <name type="scientific">Dichanthelium oligosanthes</name>
    <dbReference type="NCBI Taxonomy" id="888268"/>
    <lineage>
        <taxon>Eukaryota</taxon>
        <taxon>Viridiplantae</taxon>
        <taxon>Streptophyta</taxon>
        <taxon>Embryophyta</taxon>
        <taxon>Tracheophyta</taxon>
        <taxon>Spermatophyta</taxon>
        <taxon>Magnoliopsida</taxon>
        <taxon>Liliopsida</taxon>
        <taxon>Poales</taxon>
        <taxon>Poaceae</taxon>
        <taxon>PACMAD clade</taxon>
        <taxon>Panicoideae</taxon>
        <taxon>Panicodae</taxon>
        <taxon>Paniceae</taxon>
        <taxon>Dichantheliinae</taxon>
        <taxon>Dichanthelium</taxon>
    </lineage>
</organism>
<gene>
    <name evidence="3" type="ORF">BAE44_0021326</name>
</gene>
<dbReference type="Pfam" id="PF07762">
    <property type="entry name" value="DUF1618"/>
    <property type="match status" value="1"/>
</dbReference>
<name>A0A1E5UXZ2_9POAL</name>
<dbReference type="PANTHER" id="PTHR33086:SF58">
    <property type="entry name" value="DUF1618 DOMAIN-CONTAINING PROTEIN"/>
    <property type="match status" value="1"/>
</dbReference>
<dbReference type="OrthoDB" id="667586at2759"/>
<feature type="region of interest" description="Disordered" evidence="1">
    <location>
        <begin position="172"/>
        <end position="215"/>
    </location>
</feature>
<comment type="caution">
    <text evidence="3">The sequence shown here is derived from an EMBL/GenBank/DDBJ whole genome shotgun (WGS) entry which is preliminary data.</text>
</comment>
<evidence type="ECO:0000313" key="4">
    <source>
        <dbReference type="Proteomes" id="UP000095767"/>
    </source>
</evidence>
<sequence>MLVCNPFDDTPRLRLVRLPPGCWLQHLERIARSTRILLDKRRCIRPSEGKLRYVEIRGFSYAATATATEPPINLAVRMWTFVHPDAQNPWNLEYEAPFAEIWAHDTYVAAGLPPDKVPHVALVDPDNHGVVYFFQGSRLFGLDVRQRRVVACDECLIDDDPKQRFQSSRFVDAWVPPPTLPGRGDDPPTLHGRGDDPSSHDGSPLKLTYDEEKRT</sequence>
<feature type="compositionally biased region" description="Basic and acidic residues" evidence="1">
    <location>
        <begin position="183"/>
        <end position="199"/>
    </location>
</feature>
<feature type="non-terminal residue" evidence="3">
    <location>
        <position position="215"/>
    </location>
</feature>
<dbReference type="EMBL" id="LWDX02059157">
    <property type="protein sequence ID" value="OEL17655.1"/>
    <property type="molecule type" value="Genomic_DNA"/>
</dbReference>
<evidence type="ECO:0000256" key="1">
    <source>
        <dbReference type="SAM" id="MobiDB-lite"/>
    </source>
</evidence>
<feature type="domain" description="DUF1618" evidence="2">
    <location>
        <begin position="1"/>
        <end position="132"/>
    </location>
</feature>
<dbReference type="AlphaFoldDB" id="A0A1E5UXZ2"/>
<accession>A0A1E5UXZ2</accession>
<proteinExistence type="predicted"/>
<protein>
    <recommendedName>
        <fullName evidence="2">DUF1618 domain-containing protein</fullName>
    </recommendedName>
</protein>
<evidence type="ECO:0000259" key="2">
    <source>
        <dbReference type="Pfam" id="PF07762"/>
    </source>
</evidence>
<dbReference type="PANTHER" id="PTHR33086">
    <property type="entry name" value="OS05G0468200 PROTEIN-RELATED"/>
    <property type="match status" value="1"/>
</dbReference>
<dbReference type="Proteomes" id="UP000095767">
    <property type="component" value="Unassembled WGS sequence"/>
</dbReference>
<reference evidence="3 4" key="1">
    <citation type="submission" date="2016-09" db="EMBL/GenBank/DDBJ databases">
        <title>The draft genome of Dichanthelium oligosanthes: A C3 panicoid grass species.</title>
        <authorList>
            <person name="Studer A.J."/>
            <person name="Schnable J.C."/>
            <person name="Brutnell T.P."/>
        </authorList>
    </citation>
    <scope>NUCLEOTIDE SEQUENCE [LARGE SCALE GENOMIC DNA]</scope>
    <source>
        <strain evidence="4">cv. Kellogg 1175</strain>
        <tissue evidence="3">Leaf</tissue>
    </source>
</reference>
<dbReference type="InterPro" id="IPR011676">
    <property type="entry name" value="DUF1618"/>
</dbReference>
<evidence type="ECO:0000313" key="3">
    <source>
        <dbReference type="EMBL" id="OEL17655.1"/>
    </source>
</evidence>
<keyword evidence="4" id="KW-1185">Reference proteome</keyword>